<evidence type="ECO:0000313" key="10">
    <source>
        <dbReference type="Proteomes" id="UP000000361"/>
    </source>
</evidence>
<dbReference type="GeneID" id="93452418"/>
<dbReference type="HOGENOM" id="CLU_010686_8_0_5"/>
<proteinExistence type="inferred from homology"/>
<dbReference type="GO" id="GO:0003677">
    <property type="term" value="F:DNA binding"/>
    <property type="evidence" value="ECO:0007669"/>
    <property type="project" value="UniProtKB-KW"/>
</dbReference>
<evidence type="ECO:0000259" key="8">
    <source>
        <dbReference type="PROSITE" id="PS51736"/>
    </source>
</evidence>
<dbReference type="RefSeq" id="WP_011747525.1">
    <property type="nucleotide sequence ID" value="NC_008686.1"/>
</dbReference>
<evidence type="ECO:0000256" key="4">
    <source>
        <dbReference type="ARBA" id="ARBA00023125"/>
    </source>
</evidence>
<dbReference type="CDD" id="cd03768">
    <property type="entry name" value="SR_ResInv"/>
    <property type="match status" value="1"/>
</dbReference>
<keyword evidence="4" id="KW-0238">DNA-binding</keyword>
<dbReference type="eggNOG" id="COG1961">
    <property type="taxonomic scope" value="Bacteria"/>
</dbReference>
<evidence type="ECO:0000256" key="6">
    <source>
        <dbReference type="PIRSR" id="PIRSR606118-50"/>
    </source>
</evidence>
<keyword evidence="3" id="KW-0230">DNA invertase</keyword>
<dbReference type="PROSITE" id="PS51736">
    <property type="entry name" value="RECOMBINASES_3"/>
    <property type="match status" value="1"/>
</dbReference>
<dbReference type="GO" id="GO:0015074">
    <property type="term" value="P:DNA integration"/>
    <property type="evidence" value="ECO:0007669"/>
    <property type="project" value="UniProtKB-KW"/>
</dbReference>
<dbReference type="Gene3D" id="1.10.10.60">
    <property type="entry name" value="Homeodomain-like"/>
    <property type="match status" value="1"/>
</dbReference>
<reference evidence="10" key="1">
    <citation type="submission" date="2006-12" db="EMBL/GenBank/DDBJ databases">
        <title>Complete sequence of chromosome 1 of Paracoccus denitrificans PD1222.</title>
        <authorList>
            <person name="Copeland A."/>
            <person name="Lucas S."/>
            <person name="Lapidus A."/>
            <person name="Barry K."/>
            <person name="Detter J.C."/>
            <person name="Glavina del Rio T."/>
            <person name="Hammon N."/>
            <person name="Israni S."/>
            <person name="Dalin E."/>
            <person name="Tice H."/>
            <person name="Pitluck S."/>
            <person name="Munk A.C."/>
            <person name="Brettin T."/>
            <person name="Bruce D."/>
            <person name="Han C."/>
            <person name="Tapia R."/>
            <person name="Gilna P."/>
            <person name="Schmutz J."/>
            <person name="Larimer F."/>
            <person name="Land M."/>
            <person name="Hauser L."/>
            <person name="Kyrpides N."/>
            <person name="Lykidis A."/>
            <person name="Spiro S."/>
            <person name="Richardson D.J."/>
            <person name="Moir J.W.B."/>
            <person name="Ferguson S.J."/>
            <person name="van Spanning R.J.M."/>
            <person name="Richardson P."/>
        </authorList>
    </citation>
    <scope>NUCLEOTIDE SEQUENCE [LARGE SCALE GENOMIC DNA]</scope>
    <source>
        <strain evidence="10">Pd 1222</strain>
    </source>
</reference>
<dbReference type="GO" id="GO:0000150">
    <property type="term" value="F:DNA strand exchange activity"/>
    <property type="evidence" value="ECO:0007669"/>
    <property type="project" value="UniProtKB-KW"/>
</dbReference>
<dbReference type="SUPFAM" id="SSF53041">
    <property type="entry name" value="Resolvase-like"/>
    <property type="match status" value="1"/>
</dbReference>
<organism evidence="9 10">
    <name type="scientific">Paracoccus denitrificans (strain Pd 1222)</name>
    <dbReference type="NCBI Taxonomy" id="318586"/>
    <lineage>
        <taxon>Bacteria</taxon>
        <taxon>Pseudomonadati</taxon>
        <taxon>Pseudomonadota</taxon>
        <taxon>Alphaproteobacteria</taxon>
        <taxon>Rhodobacterales</taxon>
        <taxon>Paracoccaceae</taxon>
        <taxon>Paracoccus</taxon>
    </lineage>
</organism>
<evidence type="ECO:0000256" key="5">
    <source>
        <dbReference type="ARBA" id="ARBA00023172"/>
    </source>
</evidence>
<evidence type="ECO:0000256" key="1">
    <source>
        <dbReference type="ARBA" id="ARBA00009913"/>
    </source>
</evidence>
<dbReference type="AlphaFoldDB" id="A1B1B3"/>
<comment type="similarity">
    <text evidence="1">Belongs to the site-specific recombinase resolvase family.</text>
</comment>
<feature type="domain" description="Resolvase/invertase-type recombinase catalytic" evidence="8">
    <location>
        <begin position="1"/>
        <end position="135"/>
    </location>
</feature>
<gene>
    <name evidence="9" type="ordered locus">Pden_1202</name>
</gene>
<dbReference type="EMBL" id="CP000489">
    <property type="protein sequence ID" value="ABL69307.1"/>
    <property type="molecule type" value="Genomic_DNA"/>
</dbReference>
<dbReference type="OrthoDB" id="2290206at2"/>
<dbReference type="Pfam" id="PF00239">
    <property type="entry name" value="Resolvase"/>
    <property type="match status" value="1"/>
</dbReference>
<name>A1B1B3_PARDP</name>
<protein>
    <submittedName>
        <fullName evidence="9">Resolvase, N-terminal domain</fullName>
    </submittedName>
</protein>
<evidence type="ECO:0000256" key="3">
    <source>
        <dbReference type="ARBA" id="ARBA00023100"/>
    </source>
</evidence>
<sequence length="194" mass="21682">MKIGYARVSTEDQKLDLQLTALRDAGCDEIFKDHGFSGSVMSRPGLERLLRVLKPGQTLVVWRLDRLGRSLTGLVQVIDELGKRGVEFQSLTEEVNTTSSGGRLVFHIMAALAEFERTLISERTKAGMMEAQRNGRHIGRPPILSTEELLEASRCLKNESLQAVATRYGVSPRTLRRHIKKHEETRCPATVLDG</sequence>
<dbReference type="InterPro" id="IPR036162">
    <property type="entry name" value="Resolvase-like_N_sf"/>
</dbReference>
<dbReference type="InterPro" id="IPR006118">
    <property type="entry name" value="Recombinase_CS"/>
</dbReference>
<feature type="active site" description="O-(5'-phospho-DNA)-serine intermediate" evidence="6 7">
    <location>
        <position position="9"/>
    </location>
</feature>
<dbReference type="InterPro" id="IPR050639">
    <property type="entry name" value="SSR_resolvase"/>
</dbReference>
<dbReference type="FunFam" id="3.40.50.1390:FF:000001">
    <property type="entry name" value="DNA recombinase"/>
    <property type="match status" value="1"/>
</dbReference>
<evidence type="ECO:0000256" key="7">
    <source>
        <dbReference type="PROSITE-ProRule" id="PRU10137"/>
    </source>
</evidence>
<dbReference type="PROSITE" id="PS00397">
    <property type="entry name" value="RECOMBINASES_1"/>
    <property type="match status" value="1"/>
</dbReference>
<keyword evidence="10" id="KW-1185">Reference proteome</keyword>
<dbReference type="PANTHER" id="PTHR30461">
    <property type="entry name" value="DNA-INVERTASE FROM LAMBDOID PROPHAGE"/>
    <property type="match status" value="1"/>
</dbReference>
<evidence type="ECO:0000313" key="9">
    <source>
        <dbReference type="EMBL" id="ABL69307.1"/>
    </source>
</evidence>
<keyword evidence="2" id="KW-0229">DNA integration</keyword>
<dbReference type="InterPro" id="IPR009057">
    <property type="entry name" value="Homeodomain-like_sf"/>
</dbReference>
<dbReference type="Proteomes" id="UP000000361">
    <property type="component" value="Chromosome 1"/>
</dbReference>
<dbReference type="InterPro" id="IPR006119">
    <property type="entry name" value="Resolv_N"/>
</dbReference>
<accession>A1B1B3</accession>
<dbReference type="KEGG" id="pde:Pden_1202"/>
<keyword evidence="5" id="KW-0233">DNA recombination</keyword>
<dbReference type="PANTHER" id="PTHR30461:SF2">
    <property type="entry name" value="SERINE RECOMBINASE PINE-RELATED"/>
    <property type="match status" value="1"/>
</dbReference>
<dbReference type="Gene3D" id="3.40.50.1390">
    <property type="entry name" value="Resolvase, N-terminal catalytic domain"/>
    <property type="match status" value="1"/>
</dbReference>
<dbReference type="SUPFAM" id="SSF46689">
    <property type="entry name" value="Homeodomain-like"/>
    <property type="match status" value="1"/>
</dbReference>
<dbReference type="EnsemblBacteria" id="ABL69307">
    <property type="protein sequence ID" value="ABL69307"/>
    <property type="gene ID" value="Pden_1202"/>
</dbReference>
<evidence type="ECO:0000256" key="2">
    <source>
        <dbReference type="ARBA" id="ARBA00022908"/>
    </source>
</evidence>
<dbReference type="SMART" id="SM00857">
    <property type="entry name" value="Resolvase"/>
    <property type="match status" value="1"/>
</dbReference>